<dbReference type="Gene3D" id="4.10.240.10">
    <property type="entry name" value="Zn(2)-C6 fungal-type DNA-binding domain"/>
    <property type="match status" value="1"/>
</dbReference>
<dbReference type="PANTHER" id="PTHR31845">
    <property type="entry name" value="FINGER DOMAIN PROTEIN, PUTATIVE-RELATED"/>
    <property type="match status" value="1"/>
</dbReference>
<keyword evidence="10" id="KW-1185">Reference proteome</keyword>
<dbReference type="GO" id="GO:0008270">
    <property type="term" value="F:zinc ion binding"/>
    <property type="evidence" value="ECO:0007669"/>
    <property type="project" value="InterPro"/>
</dbReference>
<dbReference type="EMBL" id="BTFZ01000001">
    <property type="protein sequence ID" value="GMM33167.1"/>
    <property type="molecule type" value="Genomic_DNA"/>
</dbReference>
<protein>
    <recommendedName>
        <fullName evidence="8">Zn(2)-C6 fungal-type domain-containing protein</fullName>
    </recommendedName>
</protein>
<evidence type="ECO:0000256" key="4">
    <source>
        <dbReference type="ARBA" id="ARBA00023015"/>
    </source>
</evidence>
<evidence type="ECO:0000256" key="2">
    <source>
        <dbReference type="ARBA" id="ARBA00022723"/>
    </source>
</evidence>
<dbReference type="InterPro" id="IPR051089">
    <property type="entry name" value="prtT"/>
</dbReference>
<keyword evidence="2" id="KW-0479">Metal-binding</keyword>
<dbReference type="SUPFAM" id="SSF57701">
    <property type="entry name" value="Zn2/Cys6 DNA-binding domain"/>
    <property type="match status" value="1"/>
</dbReference>
<dbReference type="PANTHER" id="PTHR31845:SF34">
    <property type="entry name" value="TRANSCRIPTIONAL ACTIVATOR OF PROTEASES PRTT"/>
    <property type="match status" value="1"/>
</dbReference>
<name>A0AAV5QEX8_9ASCO</name>
<dbReference type="InterPro" id="IPR036864">
    <property type="entry name" value="Zn2-C6_fun-type_DNA-bd_sf"/>
</dbReference>
<sequence>MDQCNFPGKIPTNHQRNQKSFENQFKIIKPGGGLNPRAIKACNHCRKKKTRCFAIDEAKNIAACSRCKGLGLLCSFEEDIVDAGKFQSVADLRSFEASRENNNNNNNNHHYHNNHRPDISGYRQEMDKLNQIHDDIKKLARYLTTNNESLSSIIPAPHSSTTTNYDLTTNHHQRPIINNNLGPSIASTTIQNEFPEQPKVITPSTMIPSSFMTSAYNILKEAPPASLLPFPVTHLLSPPAPVLEKDIVTLRFISKAEAYSLLNIFREKYGKWISLKPDITTEELLNEYRTESSLLLDVCCLVALRSSRNQALKRKITQILINRISNSLAKEILNNPSTDLKYISTLTLLSFYGYSLSQPANFNIDPWFYSGLALKHFITSINYNPSFINATVSFLPDADSQFDLLTYMRIYDHLIVTHLFNCVVSGRTCSIDRIRLNKIRSKLDIVYAGVFDGKMTAEVCLSDIVYDFFVNDMTGGDALGKFYAVVKKLDDWYNDWNYLIKQPIPQLLEFFFNFYSLLIHYHINFQLYFNKLNQNLLGNVNPESADHLDDFQRLFSTDPTNFETFSNIVWHIGADHLEKMWYNCLIIVNELLSFINKSNLDIMIDNSEQFEYFTDQIHFSLFFSIIVFLRLMSNFFRKPQSASTMPSVSDTATNTTSQGLLLGSYLEYFHRNFQPFDITGSLQHHKLTPQQLKARAPLHQMDKSSFLIYMTEILIIVKKYQKVSQEVGNVSNDGRVNEIDTNNVFYRYYYTLRQNIVKTFPGIKIDDVFD</sequence>
<dbReference type="Pfam" id="PF00172">
    <property type="entry name" value="Zn_clus"/>
    <property type="match status" value="1"/>
</dbReference>
<evidence type="ECO:0000256" key="5">
    <source>
        <dbReference type="ARBA" id="ARBA00023125"/>
    </source>
</evidence>
<dbReference type="Proteomes" id="UP001360560">
    <property type="component" value="Unassembled WGS sequence"/>
</dbReference>
<proteinExistence type="predicted"/>
<reference evidence="9 10" key="1">
    <citation type="journal article" date="2023" name="Elife">
        <title>Identification of key yeast species and microbe-microbe interactions impacting larval growth of Drosophila in the wild.</title>
        <authorList>
            <person name="Mure A."/>
            <person name="Sugiura Y."/>
            <person name="Maeda R."/>
            <person name="Honda K."/>
            <person name="Sakurai N."/>
            <person name="Takahashi Y."/>
            <person name="Watada M."/>
            <person name="Katoh T."/>
            <person name="Gotoh A."/>
            <person name="Gotoh Y."/>
            <person name="Taniguchi I."/>
            <person name="Nakamura K."/>
            <person name="Hayashi T."/>
            <person name="Katayama T."/>
            <person name="Uemura T."/>
            <person name="Hattori Y."/>
        </authorList>
    </citation>
    <scope>NUCLEOTIDE SEQUENCE [LARGE SCALE GENOMIC DNA]</scope>
    <source>
        <strain evidence="9 10">SC-9</strain>
    </source>
</reference>
<evidence type="ECO:0000313" key="9">
    <source>
        <dbReference type="EMBL" id="GMM33167.1"/>
    </source>
</evidence>
<keyword evidence="6" id="KW-0804">Transcription</keyword>
<comment type="subcellular location">
    <subcellularLocation>
        <location evidence="1">Nucleus</location>
    </subcellularLocation>
</comment>
<keyword evidence="7" id="KW-0539">Nucleus</keyword>
<evidence type="ECO:0000313" key="10">
    <source>
        <dbReference type="Proteomes" id="UP001360560"/>
    </source>
</evidence>
<dbReference type="GO" id="GO:0005634">
    <property type="term" value="C:nucleus"/>
    <property type="evidence" value="ECO:0007669"/>
    <property type="project" value="UniProtKB-SubCell"/>
</dbReference>
<keyword evidence="3" id="KW-0862">Zinc</keyword>
<dbReference type="PROSITE" id="PS50048">
    <property type="entry name" value="ZN2_CY6_FUNGAL_2"/>
    <property type="match status" value="1"/>
</dbReference>
<evidence type="ECO:0000256" key="7">
    <source>
        <dbReference type="ARBA" id="ARBA00023242"/>
    </source>
</evidence>
<dbReference type="InterPro" id="IPR001138">
    <property type="entry name" value="Zn2Cys6_DnaBD"/>
</dbReference>
<dbReference type="CDD" id="cd00067">
    <property type="entry name" value="GAL4"/>
    <property type="match status" value="1"/>
</dbReference>
<dbReference type="SMART" id="SM00066">
    <property type="entry name" value="GAL4"/>
    <property type="match status" value="1"/>
</dbReference>
<feature type="domain" description="Zn(2)-C6 fungal-type" evidence="8">
    <location>
        <begin position="41"/>
        <end position="76"/>
    </location>
</feature>
<gene>
    <name evidence="9" type="ORF">DASC09_004920</name>
</gene>
<keyword evidence="5" id="KW-0238">DNA-binding</keyword>
<dbReference type="GO" id="GO:0000981">
    <property type="term" value="F:DNA-binding transcription factor activity, RNA polymerase II-specific"/>
    <property type="evidence" value="ECO:0007669"/>
    <property type="project" value="InterPro"/>
</dbReference>
<evidence type="ECO:0000256" key="6">
    <source>
        <dbReference type="ARBA" id="ARBA00023163"/>
    </source>
</evidence>
<evidence type="ECO:0000259" key="8">
    <source>
        <dbReference type="PROSITE" id="PS50048"/>
    </source>
</evidence>
<evidence type="ECO:0000256" key="3">
    <source>
        <dbReference type="ARBA" id="ARBA00022833"/>
    </source>
</evidence>
<comment type="caution">
    <text evidence="9">The sequence shown here is derived from an EMBL/GenBank/DDBJ whole genome shotgun (WGS) entry which is preliminary data.</text>
</comment>
<organism evidence="9 10">
    <name type="scientific">Saccharomycopsis crataegensis</name>
    <dbReference type="NCBI Taxonomy" id="43959"/>
    <lineage>
        <taxon>Eukaryota</taxon>
        <taxon>Fungi</taxon>
        <taxon>Dikarya</taxon>
        <taxon>Ascomycota</taxon>
        <taxon>Saccharomycotina</taxon>
        <taxon>Saccharomycetes</taxon>
        <taxon>Saccharomycopsidaceae</taxon>
        <taxon>Saccharomycopsis</taxon>
    </lineage>
</organism>
<dbReference type="AlphaFoldDB" id="A0AAV5QEX8"/>
<keyword evidence="4" id="KW-0805">Transcription regulation</keyword>
<dbReference type="GO" id="GO:0000976">
    <property type="term" value="F:transcription cis-regulatory region binding"/>
    <property type="evidence" value="ECO:0007669"/>
    <property type="project" value="TreeGrafter"/>
</dbReference>
<dbReference type="RefSeq" id="XP_064850167.1">
    <property type="nucleotide sequence ID" value="XM_064994095.1"/>
</dbReference>
<evidence type="ECO:0000256" key="1">
    <source>
        <dbReference type="ARBA" id="ARBA00004123"/>
    </source>
</evidence>
<dbReference type="PROSITE" id="PS00463">
    <property type="entry name" value="ZN2_CY6_FUNGAL_1"/>
    <property type="match status" value="1"/>
</dbReference>
<accession>A0AAV5QEX8</accession>
<dbReference type="GeneID" id="90071146"/>